<sequence length="437" mass="48981">MSRKTKGEIMRKGAFLLVAVCVALALGLGSCGDRGSARREGEPGLVRLTFYYPVGVAGPLARVMNTYVEEFNELHPDIEVVPVYSGDYDPTMQKVQTAVMGGNPPDLFIVEISELPTLLAMNGIEPLSAYASPEYLADFFPAFLENSYDEEGELWGIPFQRSTPVFYWNKEHFAEVGLDPERPPETWQEVREFAGKLNRPGRHGVTISGGWDDWLFQGFVRQNGSELINYRERRVTLNSPEAVEALEFWVALTQEDKVAPPHSTWASTPPDFVAGQTSMLYHSTGVLSFLRNSAQFDFGVAFMPGNVSFGAEVGGGNIHMGRGIPEQNRRAAWKFIEFLTTPELAARWSRDSGYVSVRVSSYDLPDMREYTDRYPEYLVARNQLDYASGKMMAPAFQEIREFLKSALNESTAGNMAPRAALDRAQRQAENLLREWLP</sequence>
<protein>
    <recommendedName>
        <fullName evidence="5">ABC transporter substrate-binding protein</fullName>
    </recommendedName>
</protein>
<comment type="caution">
    <text evidence="3">The sequence shown here is derived from an EMBL/GenBank/DDBJ whole genome shotgun (WGS) entry which is preliminary data.</text>
</comment>
<dbReference type="EMBL" id="LPWH01000117">
    <property type="protein sequence ID" value="POQ98784.1"/>
    <property type="molecule type" value="Genomic_DNA"/>
</dbReference>
<proteinExistence type="inferred from homology"/>
<dbReference type="Pfam" id="PF13416">
    <property type="entry name" value="SBP_bac_8"/>
    <property type="match status" value="1"/>
</dbReference>
<dbReference type="Gene3D" id="3.40.190.10">
    <property type="entry name" value="Periplasmic binding protein-like II"/>
    <property type="match status" value="2"/>
</dbReference>
<dbReference type="InterPro" id="IPR006059">
    <property type="entry name" value="SBP"/>
</dbReference>
<dbReference type="PANTHER" id="PTHR43649:SF12">
    <property type="entry name" value="DIACETYLCHITOBIOSE BINDING PROTEIN DASA"/>
    <property type="match status" value="1"/>
</dbReference>
<dbReference type="Proteomes" id="UP000237350">
    <property type="component" value="Unassembled WGS sequence"/>
</dbReference>
<evidence type="ECO:0008006" key="5">
    <source>
        <dbReference type="Google" id="ProtNLM"/>
    </source>
</evidence>
<gene>
    <name evidence="3" type="ORF">AU468_12145</name>
</gene>
<keyword evidence="4" id="KW-1185">Reference proteome</keyword>
<evidence type="ECO:0000256" key="2">
    <source>
        <dbReference type="ARBA" id="ARBA00008520"/>
    </source>
</evidence>
<dbReference type="SUPFAM" id="SSF53850">
    <property type="entry name" value="Periplasmic binding protein-like II"/>
    <property type="match status" value="1"/>
</dbReference>
<dbReference type="CDD" id="cd14748">
    <property type="entry name" value="PBP2_UgpB"/>
    <property type="match status" value="1"/>
</dbReference>
<dbReference type="GO" id="GO:0042597">
    <property type="term" value="C:periplasmic space"/>
    <property type="evidence" value="ECO:0007669"/>
    <property type="project" value="UniProtKB-SubCell"/>
</dbReference>
<dbReference type="PANTHER" id="PTHR43649">
    <property type="entry name" value="ARABINOSE-BINDING PROTEIN-RELATED"/>
    <property type="match status" value="1"/>
</dbReference>
<comment type="similarity">
    <text evidence="2">Belongs to the bacterial solute-binding protein 1 family.</text>
</comment>
<accession>A0A2S4JGU7</accession>
<reference evidence="4" key="1">
    <citation type="submission" date="2015-12" db="EMBL/GenBank/DDBJ databases">
        <authorList>
            <person name="Lodha T.D."/>
            <person name="Chintalapati S."/>
            <person name="Chintalapati V.R."/>
            <person name="Sravanthi T."/>
        </authorList>
    </citation>
    <scope>NUCLEOTIDE SEQUENCE [LARGE SCALE GENOMIC DNA]</scope>
    <source>
        <strain evidence="4">JC133</strain>
    </source>
</reference>
<evidence type="ECO:0000313" key="4">
    <source>
        <dbReference type="Proteomes" id="UP000237350"/>
    </source>
</evidence>
<organism evidence="3 4">
    <name type="scientific">Alkalispirochaeta sphaeroplastigenens</name>
    <dbReference type="NCBI Taxonomy" id="1187066"/>
    <lineage>
        <taxon>Bacteria</taxon>
        <taxon>Pseudomonadati</taxon>
        <taxon>Spirochaetota</taxon>
        <taxon>Spirochaetia</taxon>
        <taxon>Spirochaetales</taxon>
        <taxon>Spirochaetaceae</taxon>
        <taxon>Alkalispirochaeta</taxon>
    </lineage>
</organism>
<evidence type="ECO:0000313" key="3">
    <source>
        <dbReference type="EMBL" id="POQ98784.1"/>
    </source>
</evidence>
<evidence type="ECO:0000256" key="1">
    <source>
        <dbReference type="ARBA" id="ARBA00004418"/>
    </source>
</evidence>
<name>A0A2S4JGU7_9SPIO</name>
<dbReference type="AlphaFoldDB" id="A0A2S4JGU7"/>
<dbReference type="InterPro" id="IPR050490">
    <property type="entry name" value="Bact_solute-bd_prot1"/>
</dbReference>
<comment type="subcellular location">
    <subcellularLocation>
        <location evidence="1">Periplasm</location>
    </subcellularLocation>
</comment>
<dbReference type="PROSITE" id="PS51257">
    <property type="entry name" value="PROKAR_LIPOPROTEIN"/>
    <property type="match status" value="1"/>
</dbReference>